<reference evidence="4 5" key="1">
    <citation type="submission" date="2023-03" db="EMBL/GenBank/DDBJ databases">
        <title>Draft genome sequence of the bacteria which degrade cell wall of Tricholomamatutake.</title>
        <authorList>
            <person name="Konishi Y."/>
            <person name="Fukuta Y."/>
            <person name="Shirasaka N."/>
        </authorList>
    </citation>
    <scope>NUCLEOTIDE SEQUENCE [LARGE SCALE GENOMIC DNA]</scope>
    <source>
        <strain evidence="5">mu1</strain>
    </source>
</reference>
<evidence type="ECO:0000313" key="5">
    <source>
        <dbReference type="Proteomes" id="UP001157114"/>
    </source>
</evidence>
<dbReference type="RefSeq" id="WP_284242227.1">
    <property type="nucleotide sequence ID" value="NZ_BSSQ01000033.1"/>
</dbReference>
<feature type="coiled-coil region" evidence="1">
    <location>
        <begin position="413"/>
        <end position="440"/>
    </location>
</feature>
<feature type="transmembrane region" description="Helical" evidence="2">
    <location>
        <begin position="180"/>
        <end position="199"/>
    </location>
</feature>
<feature type="domain" description="YobI-like P-loop NTPase" evidence="3">
    <location>
        <begin position="23"/>
        <end position="399"/>
    </location>
</feature>
<evidence type="ECO:0000313" key="4">
    <source>
        <dbReference type="EMBL" id="GLX71422.1"/>
    </source>
</evidence>
<evidence type="ECO:0000256" key="2">
    <source>
        <dbReference type="SAM" id="Phobius"/>
    </source>
</evidence>
<organism evidence="4 5">
    <name type="scientific">Paenibacillus glycanilyticus</name>
    <dbReference type="NCBI Taxonomy" id="126569"/>
    <lineage>
        <taxon>Bacteria</taxon>
        <taxon>Bacillati</taxon>
        <taxon>Bacillota</taxon>
        <taxon>Bacilli</taxon>
        <taxon>Bacillales</taxon>
        <taxon>Paenibacillaceae</taxon>
        <taxon>Paenibacillus</taxon>
    </lineage>
</organism>
<keyword evidence="5" id="KW-1185">Reference proteome</keyword>
<keyword evidence="2" id="KW-0472">Membrane</keyword>
<keyword evidence="2" id="KW-1133">Transmembrane helix</keyword>
<feature type="transmembrane region" description="Helical" evidence="2">
    <location>
        <begin position="132"/>
        <end position="149"/>
    </location>
</feature>
<name>A0ABQ6GQW5_9BACL</name>
<dbReference type="InterPro" id="IPR048428">
    <property type="entry name" value="YobI-NTPase"/>
</dbReference>
<accession>A0ABQ6GQW5</accession>
<evidence type="ECO:0000259" key="3">
    <source>
        <dbReference type="Pfam" id="PF20693"/>
    </source>
</evidence>
<comment type="caution">
    <text evidence="4">The sequence shown here is derived from an EMBL/GenBank/DDBJ whole genome shotgun (WGS) entry which is preliminary data.</text>
</comment>
<keyword evidence="2" id="KW-0812">Transmembrane</keyword>
<protein>
    <recommendedName>
        <fullName evidence="3">YobI-like P-loop NTPase domain-containing protein</fullName>
    </recommendedName>
</protein>
<evidence type="ECO:0000256" key="1">
    <source>
        <dbReference type="SAM" id="Coils"/>
    </source>
</evidence>
<keyword evidence="1" id="KW-0175">Coiled coil</keyword>
<dbReference type="EMBL" id="BSSQ01000033">
    <property type="protein sequence ID" value="GLX71422.1"/>
    <property type="molecule type" value="Genomic_DNA"/>
</dbReference>
<dbReference type="Pfam" id="PF20693">
    <property type="entry name" value="YobI-ATPase"/>
    <property type="match status" value="1"/>
</dbReference>
<sequence length="1240" mass="145580">MNTNLEVNFQKLTPIKDADLKIYKTALDFVLQEQDLKNIAITGPYSAGKSSTIETFEEISKKKFLHISLAHFESANGEVSSDTKDKKDFHNIDAVLEGKILNQLIHQISPSDIPQTQFKVKRKVSIITKTKMIISSILLTVLFALILYIKNFKNWGEFVGKLSPPWLKSVLMFTTKSSTIVIGGIVCACIASYLIYSLIKLQYNRNMIKKIKVQGNEIEILSDTTESYFDKYLNEVLYLFENAKVDAIVFEDMDRFDDNKIFEKLREINILINKKSNKIIRFFYLLRDDIFVSKDRTKFFDFIIPIVPVIDGSNSYDQFINLFKKGNIYDSFNKEFLEGLSLYIDDMRILKNIYNEYVIYYDRIQSTELNRNKLLAVITYKNIFPRDFSELQLGRGFVHTIFQNKSQYFSDQILQFKNEYQNIQSQIESAKNEIFNEVEELEVLFFKPSGLLRVNGRLEYQFQSRREFLKELKSSPDNVQELRGNGYYSYDVRAEFDKLSNNTDFKKRKRLIETKPILNELSLQSNELLNKISLLEGKKLQEIITKENIDSIFRASQTNEIGIKSDFNEVKSSSYFTLIKYLIRNGYIDETYPDYMTYFYEHSLSRADKIFLRSVTDEIPKDFLYELKDPALVVSRLRDTDYDNEEILNFSLLSHLLIKENENIGRFITQLKVKNRVDFIHQFWVMGKEKERFVFELNQRWPNVLQIILSSILFTVNQKQQYVLDTIYFSPEEDLIVMNDDNFLNSYISGNENFLHIYEPNVPLIINRLLLLGVKFLDINSEKANLSLFKSIYEADLYQLNFKMIKLIIEKLYEVPTDDIEHKLYTIILSKSDERLVSYVKSHIDHLMTVILENSDEKLFDDEPVVVAILNDTDISFDNKSQYVYYSRTLVDSLDAVTDLDIWKDILRLRKVKYTEFNILSYYIVFGLDNILIDFINSDSIGFMITYEKIQEKYNPDDAVQLYGDIISCNELIDAKFEMFIRGFGRHYEKFEYEGIIPSHISVLIKYKVIFMNQENLLYMRANYSDNLIDFICENIIRYTDEVINEEIFDFLELLEVLRSNVEDSSKLKLLSFTQNSISVNSNKFSEEIKEHILQHNFNVEDVPYLLNIFKSVGARLKTIILTLLTQHIDIVLSKQHIVSYDILINLLRTDELTAVKKFDLLLEQLINLNEKQVIGALELLGMEDAVGVFKGRRPKFEVNDRNEKMLSIFKTRGWITTFEVDKKEGSFYRANGRYSQHLQ</sequence>
<gene>
    <name evidence="4" type="ORF">MU1_57720</name>
</gene>
<proteinExistence type="predicted"/>
<dbReference type="Proteomes" id="UP001157114">
    <property type="component" value="Unassembled WGS sequence"/>
</dbReference>